<comment type="caution">
    <text evidence="3">The sequence shown here is derived from an EMBL/GenBank/DDBJ whole genome shotgun (WGS) entry which is preliminary data.</text>
</comment>
<feature type="compositionally biased region" description="Polar residues" evidence="1">
    <location>
        <begin position="553"/>
        <end position="563"/>
    </location>
</feature>
<organism evidence="3 4">
    <name type="scientific">Xanthomonas vesicatoria</name>
    <dbReference type="NCBI Taxonomy" id="56460"/>
    <lineage>
        <taxon>Bacteria</taxon>
        <taxon>Pseudomonadati</taxon>
        <taxon>Pseudomonadota</taxon>
        <taxon>Gammaproteobacteria</taxon>
        <taxon>Lysobacterales</taxon>
        <taxon>Lysobacteraceae</taxon>
        <taxon>Xanthomonas</taxon>
    </lineage>
</organism>
<evidence type="ECO:0000313" key="4">
    <source>
        <dbReference type="Proteomes" id="UP001430544"/>
    </source>
</evidence>
<dbReference type="Pfam" id="PF20410">
    <property type="entry name" value="X-Tfes_XVIPCD"/>
    <property type="match status" value="1"/>
</dbReference>
<feature type="compositionally biased region" description="Pro residues" evidence="1">
    <location>
        <begin position="727"/>
        <end position="737"/>
    </location>
</feature>
<evidence type="ECO:0000313" key="3">
    <source>
        <dbReference type="EMBL" id="MCC8620953.1"/>
    </source>
</evidence>
<protein>
    <submittedName>
        <fullName evidence="3">AHH domain-containing protein</fullName>
    </submittedName>
</protein>
<dbReference type="EMBL" id="JAJIUN010000009">
    <property type="protein sequence ID" value="MCC8620953.1"/>
    <property type="molecule type" value="Genomic_DNA"/>
</dbReference>
<dbReference type="RefSeq" id="WP_155767435.1">
    <property type="nucleotide sequence ID" value="NZ_CP018470.1"/>
</dbReference>
<sequence>MADTPAFQGHHVIEQAAFSESRLLQSLSRSGLFDLHGPRNILNLPADQALAAKMGLSPHPGGPLGAYSEELANRLERLELSPDGQATLRGDQAAAQRIAARVNGLTDTLKVGLVNGDLVSNTPQGMTPQQANAKIRAFHGDLAAYQQSHAGQIADVGKMAAAEARWAGVTRSEGNVQLALDAIDQPGSSTLSDRWGGRQSLGTAVAEANQAGRLPISEPIEARLRLTFAQEMPPVLARPPAGPRLPGAPGEGGIVAGEGLAAEAAGARGLSGARVAGAAGVALMAYDFAVTGHRVVQLSTQGNDTGAASAATHFVGRNAGGIAGGFLLGAGYGAVTGSWTGPGALATGLAGGLAGAYLGERWAEKQDINRVYTQPDRSGNEWTRNPEDPQGTWTRTVSAPLRNGGYQETRLVAAGRLADELNYRAANDSYSLGLANPPKPQDPYRLDAKAETHPPREPFETGRDYVRDAQTGKWQLEIRENIDGKIPITRNAPISTERETALQGQSQTIIAQNAANTPEATAARYQIAYNQFGWNEFTNREPLPQAITNARTQPQPLQASDGHSYTRDANGEWSTPGMLYGTNAATGNTREELSRTWQSQQVGLQDMASMAEVARSNPTPTQSDLHSQVAGMYARAGIARTDAQIDAAAAAVAQDHARDTGKQMPFFLQLQKDGSIATVVGQNDDRMEIRTTTTAAEILQAERQQAMPANATSPNPPAQSPQTQQPAAPPTQTPVPSAPSSQTAPGRSSALDDDHVQGRAASMSKTTAQVSAPGMQTGARSVASQDPREDEQPSVNRQSAAGPKPQDAALVEQLRSSIARLDESANKPWDERSDRMVASAYKMAVESGFKPGDNVEVALNTPTDKLPGGVTMFVMRTGPGASPDPFANRAQMPTNEALTATPEQQYLAANQARDTQTETRLQELAQARDNSQDDITRNGPRM</sequence>
<feature type="region of interest" description="Disordered" evidence="1">
    <location>
        <begin position="705"/>
        <end position="807"/>
    </location>
</feature>
<feature type="region of interest" description="Disordered" evidence="1">
    <location>
        <begin position="553"/>
        <end position="598"/>
    </location>
</feature>
<dbReference type="InterPro" id="IPR046519">
    <property type="entry name" value="X-Tfes_XVIPCD"/>
</dbReference>
<proteinExistence type="predicted"/>
<dbReference type="Pfam" id="PF14412">
    <property type="entry name" value="AHH"/>
    <property type="match status" value="1"/>
</dbReference>
<accession>A0ABS8L5E2</accession>
<feature type="region of interest" description="Disordered" evidence="1">
    <location>
        <begin position="374"/>
        <end position="398"/>
    </location>
</feature>
<dbReference type="Proteomes" id="UP001430544">
    <property type="component" value="Unassembled WGS sequence"/>
</dbReference>
<feature type="domain" description="X-Tfes XVIPCD" evidence="2">
    <location>
        <begin position="807"/>
        <end position="909"/>
    </location>
</feature>
<reference evidence="3" key="1">
    <citation type="submission" date="2021-11" db="EMBL/GenBank/DDBJ databases">
        <title>Genome resources and taxonomic validation of 89 Xanthomonas strains.</title>
        <authorList>
            <person name="Tambong J.T."/>
        </authorList>
    </citation>
    <scope>NUCLEOTIDE SEQUENCE</scope>
    <source>
        <strain evidence="3">Bv 5-4A</strain>
    </source>
</reference>
<gene>
    <name evidence="3" type="ORF">LN473_02875</name>
</gene>
<dbReference type="InterPro" id="IPR032871">
    <property type="entry name" value="AHH_dom_containing"/>
</dbReference>
<evidence type="ECO:0000256" key="1">
    <source>
        <dbReference type="SAM" id="MobiDB-lite"/>
    </source>
</evidence>
<name>A0ABS8L5E2_9XANT</name>
<feature type="compositionally biased region" description="Polar residues" evidence="1">
    <location>
        <begin position="374"/>
        <end position="383"/>
    </location>
</feature>
<evidence type="ECO:0000259" key="2">
    <source>
        <dbReference type="Pfam" id="PF20410"/>
    </source>
</evidence>
<keyword evidence="4" id="KW-1185">Reference proteome</keyword>